<dbReference type="InterPro" id="IPR036390">
    <property type="entry name" value="WH_DNA-bd_sf"/>
</dbReference>
<accession>A0A7V4WX50</accession>
<dbReference type="EMBL" id="DRQG01000151">
    <property type="protein sequence ID" value="HGY57242.1"/>
    <property type="molecule type" value="Genomic_DNA"/>
</dbReference>
<dbReference type="InterPro" id="IPR001845">
    <property type="entry name" value="HTH_ArsR_DNA-bd_dom"/>
</dbReference>
<comment type="caution">
    <text evidence="6">The sequence shown here is derived from an EMBL/GenBank/DDBJ whole genome shotgun (WGS) entry which is preliminary data.</text>
</comment>
<dbReference type="Gene3D" id="1.10.10.10">
    <property type="entry name" value="Winged helix-like DNA-binding domain superfamily/Winged helix DNA-binding domain"/>
    <property type="match status" value="1"/>
</dbReference>
<dbReference type="SMART" id="SM00418">
    <property type="entry name" value="HTH_ARSR"/>
    <property type="match status" value="1"/>
</dbReference>
<dbReference type="SMART" id="SM00347">
    <property type="entry name" value="HTH_MARR"/>
    <property type="match status" value="1"/>
</dbReference>
<keyword evidence="4" id="KW-0175">Coiled coil</keyword>
<dbReference type="CDD" id="cd00090">
    <property type="entry name" value="HTH_ARSR"/>
    <property type="match status" value="1"/>
</dbReference>
<dbReference type="InterPro" id="IPR023187">
    <property type="entry name" value="Tscrpt_reg_MarR-type_CS"/>
</dbReference>
<dbReference type="InterPro" id="IPR000835">
    <property type="entry name" value="HTH_MarR-typ"/>
</dbReference>
<reference evidence="6" key="1">
    <citation type="journal article" date="2020" name="mSystems">
        <title>Genome- and Community-Level Interaction Insights into Carbon Utilization and Element Cycling Functions of Hydrothermarchaeota in Hydrothermal Sediment.</title>
        <authorList>
            <person name="Zhou Z."/>
            <person name="Liu Y."/>
            <person name="Xu W."/>
            <person name="Pan J."/>
            <person name="Luo Z.H."/>
            <person name="Li M."/>
        </authorList>
    </citation>
    <scope>NUCLEOTIDE SEQUENCE [LARGE SCALE GENOMIC DNA]</scope>
    <source>
        <strain evidence="6">HyVt-577</strain>
    </source>
</reference>
<dbReference type="PROSITE" id="PS01117">
    <property type="entry name" value="HTH_MARR_1"/>
    <property type="match status" value="1"/>
</dbReference>
<dbReference type="SUPFAM" id="SSF46785">
    <property type="entry name" value="Winged helix' DNA-binding domain"/>
    <property type="match status" value="1"/>
</dbReference>
<evidence type="ECO:0000256" key="3">
    <source>
        <dbReference type="ARBA" id="ARBA00023163"/>
    </source>
</evidence>
<dbReference type="GO" id="GO:0003677">
    <property type="term" value="F:DNA binding"/>
    <property type="evidence" value="ECO:0007669"/>
    <property type="project" value="UniProtKB-KW"/>
</dbReference>
<dbReference type="GO" id="GO:0003700">
    <property type="term" value="F:DNA-binding transcription factor activity"/>
    <property type="evidence" value="ECO:0007669"/>
    <property type="project" value="InterPro"/>
</dbReference>
<dbReference type="AlphaFoldDB" id="A0A7V4WX50"/>
<organism evidence="6">
    <name type="scientific">Caldithrix abyssi</name>
    <dbReference type="NCBI Taxonomy" id="187145"/>
    <lineage>
        <taxon>Bacteria</taxon>
        <taxon>Pseudomonadati</taxon>
        <taxon>Calditrichota</taxon>
        <taxon>Calditrichia</taxon>
        <taxon>Calditrichales</taxon>
        <taxon>Calditrichaceae</taxon>
        <taxon>Caldithrix</taxon>
    </lineage>
</organism>
<dbReference type="InterPro" id="IPR036388">
    <property type="entry name" value="WH-like_DNA-bd_sf"/>
</dbReference>
<keyword evidence="3" id="KW-0804">Transcription</keyword>
<dbReference type="GO" id="GO:0006950">
    <property type="term" value="P:response to stress"/>
    <property type="evidence" value="ECO:0007669"/>
    <property type="project" value="TreeGrafter"/>
</dbReference>
<keyword evidence="2" id="KW-0238">DNA-binding</keyword>
<keyword evidence="1" id="KW-0805">Transcription regulation</keyword>
<sequence>MPKEDRNIQRLSEAFPPVMHFFHHMAGQVSKIGEYSLAQYRVLMLLHHHERMTVGDLHHALNTAQSTASEMVNRLVKQGLVERERDPDDGRRTVLKLSPGAKKDLLNRMEAMTEVYREILRNFSREEQEELIHSLEEIARILNKKETGLPY</sequence>
<evidence type="ECO:0000256" key="4">
    <source>
        <dbReference type="SAM" id="Coils"/>
    </source>
</evidence>
<evidence type="ECO:0000256" key="1">
    <source>
        <dbReference type="ARBA" id="ARBA00023015"/>
    </source>
</evidence>
<dbReference type="PANTHER" id="PTHR33164:SF57">
    <property type="entry name" value="MARR-FAMILY TRANSCRIPTIONAL REGULATOR"/>
    <property type="match status" value="1"/>
</dbReference>
<dbReference type="PROSITE" id="PS50995">
    <property type="entry name" value="HTH_MARR_2"/>
    <property type="match status" value="1"/>
</dbReference>
<evidence type="ECO:0000256" key="2">
    <source>
        <dbReference type="ARBA" id="ARBA00023125"/>
    </source>
</evidence>
<dbReference type="PANTHER" id="PTHR33164">
    <property type="entry name" value="TRANSCRIPTIONAL REGULATOR, MARR FAMILY"/>
    <property type="match status" value="1"/>
</dbReference>
<name>A0A7V4WX50_CALAY</name>
<protein>
    <submittedName>
        <fullName evidence="6">MarR family transcriptional regulator</fullName>
    </submittedName>
</protein>
<dbReference type="InterPro" id="IPR011991">
    <property type="entry name" value="ArsR-like_HTH"/>
</dbReference>
<evidence type="ECO:0000259" key="5">
    <source>
        <dbReference type="PROSITE" id="PS50995"/>
    </source>
</evidence>
<gene>
    <name evidence="6" type="ORF">ENK44_16160</name>
</gene>
<feature type="domain" description="HTH marR-type" evidence="5">
    <location>
        <begin position="1"/>
        <end position="140"/>
    </location>
</feature>
<proteinExistence type="predicted"/>
<dbReference type="InterPro" id="IPR039422">
    <property type="entry name" value="MarR/SlyA-like"/>
</dbReference>
<feature type="coiled-coil region" evidence="4">
    <location>
        <begin position="102"/>
        <end position="145"/>
    </location>
</feature>
<evidence type="ECO:0000313" key="6">
    <source>
        <dbReference type="EMBL" id="HGY57242.1"/>
    </source>
</evidence>
<dbReference type="Proteomes" id="UP000885779">
    <property type="component" value="Unassembled WGS sequence"/>
</dbReference>
<dbReference type="Pfam" id="PF01047">
    <property type="entry name" value="MarR"/>
    <property type="match status" value="1"/>
</dbReference>